<sequence>MIGDFNENTGHNEKEGGRQRPGSSFVPCKQMLSDGGMLEFPFTENMLSWIRKRARRTTVRCRLDRAVGNED</sequence>
<evidence type="ECO:0000313" key="3">
    <source>
        <dbReference type="Proteomes" id="UP000266723"/>
    </source>
</evidence>
<reference evidence="2 3" key="1">
    <citation type="journal article" date="2020" name="BMC Genomics">
        <title>Intraspecific diversification of the crop wild relative Brassica cretica Lam. using demographic model selection.</title>
        <authorList>
            <person name="Kioukis A."/>
            <person name="Michalopoulou V.A."/>
            <person name="Briers L."/>
            <person name="Pirintsos S."/>
            <person name="Studholme D.J."/>
            <person name="Pavlidis P."/>
            <person name="Sarris P.F."/>
        </authorList>
    </citation>
    <scope>NUCLEOTIDE SEQUENCE [LARGE SCALE GENOMIC DNA]</scope>
    <source>
        <strain evidence="3">cv. PFS-1207/04</strain>
    </source>
</reference>
<name>A0ABQ7A721_BRACR</name>
<gene>
    <name evidence="2" type="ORF">DY000_02053345</name>
</gene>
<feature type="region of interest" description="Disordered" evidence="1">
    <location>
        <begin position="1"/>
        <end position="24"/>
    </location>
</feature>
<organism evidence="2 3">
    <name type="scientific">Brassica cretica</name>
    <name type="common">Mustard</name>
    <dbReference type="NCBI Taxonomy" id="69181"/>
    <lineage>
        <taxon>Eukaryota</taxon>
        <taxon>Viridiplantae</taxon>
        <taxon>Streptophyta</taxon>
        <taxon>Embryophyta</taxon>
        <taxon>Tracheophyta</taxon>
        <taxon>Spermatophyta</taxon>
        <taxon>Magnoliopsida</taxon>
        <taxon>eudicotyledons</taxon>
        <taxon>Gunneridae</taxon>
        <taxon>Pentapetalae</taxon>
        <taxon>rosids</taxon>
        <taxon>malvids</taxon>
        <taxon>Brassicales</taxon>
        <taxon>Brassicaceae</taxon>
        <taxon>Brassiceae</taxon>
        <taxon>Brassica</taxon>
    </lineage>
</organism>
<keyword evidence="3" id="KW-1185">Reference proteome</keyword>
<evidence type="ECO:0000256" key="1">
    <source>
        <dbReference type="SAM" id="MobiDB-lite"/>
    </source>
</evidence>
<protein>
    <recommendedName>
        <fullName evidence="4">Endonuclease/exonuclease/phosphatase domain-containing protein</fullName>
    </recommendedName>
</protein>
<evidence type="ECO:0008006" key="4">
    <source>
        <dbReference type="Google" id="ProtNLM"/>
    </source>
</evidence>
<dbReference type="Proteomes" id="UP000266723">
    <property type="component" value="Unassembled WGS sequence"/>
</dbReference>
<evidence type="ECO:0000313" key="2">
    <source>
        <dbReference type="EMBL" id="KAF3493479.1"/>
    </source>
</evidence>
<comment type="caution">
    <text evidence="2">The sequence shown here is derived from an EMBL/GenBank/DDBJ whole genome shotgun (WGS) entry which is preliminary data.</text>
</comment>
<dbReference type="EMBL" id="QGKV02002055">
    <property type="protein sequence ID" value="KAF3493479.1"/>
    <property type="molecule type" value="Genomic_DNA"/>
</dbReference>
<accession>A0ABQ7A721</accession>
<proteinExistence type="predicted"/>